<dbReference type="NCBIfam" id="TIGR04056">
    <property type="entry name" value="OMP_RagA_SusC"/>
    <property type="match status" value="1"/>
</dbReference>
<keyword evidence="6" id="KW-1185">Reference proteome</keyword>
<organism evidence="5 6">
    <name type="scientific">Dysgonomonas termitidis</name>
    <dbReference type="NCBI Taxonomy" id="1516126"/>
    <lineage>
        <taxon>Bacteria</taxon>
        <taxon>Pseudomonadati</taxon>
        <taxon>Bacteroidota</taxon>
        <taxon>Bacteroidia</taxon>
        <taxon>Bacteroidales</taxon>
        <taxon>Dysgonomonadaceae</taxon>
        <taxon>Dysgonomonas</taxon>
    </lineage>
</organism>
<comment type="subcellular location">
    <subcellularLocation>
        <location evidence="1">Cell outer membrane</location>
        <topology evidence="1">Multi-pass membrane protein</topology>
    </subcellularLocation>
</comment>
<feature type="domain" description="TonB-dependent receptor-like beta-barrel" evidence="3">
    <location>
        <begin position="448"/>
        <end position="1031"/>
    </location>
</feature>
<dbReference type="Pfam" id="PF00593">
    <property type="entry name" value="TonB_dep_Rec_b-barrel"/>
    <property type="match status" value="1"/>
</dbReference>
<feature type="domain" description="TonB-dependent receptor plug" evidence="4">
    <location>
        <begin position="126"/>
        <end position="244"/>
    </location>
</feature>
<dbReference type="RefSeq" id="WP_379996165.1">
    <property type="nucleotide sequence ID" value="NZ_JBHSGN010000067.1"/>
</dbReference>
<accession>A0ABV9KW06</accession>
<dbReference type="Gene3D" id="2.170.130.10">
    <property type="entry name" value="TonB-dependent receptor, plug domain"/>
    <property type="match status" value="1"/>
</dbReference>
<evidence type="ECO:0000313" key="6">
    <source>
        <dbReference type="Proteomes" id="UP001596023"/>
    </source>
</evidence>
<evidence type="ECO:0000313" key="5">
    <source>
        <dbReference type="EMBL" id="MFC4674156.1"/>
    </source>
</evidence>
<dbReference type="PROSITE" id="PS52016">
    <property type="entry name" value="TONB_DEPENDENT_REC_3"/>
    <property type="match status" value="1"/>
</dbReference>
<evidence type="ECO:0000256" key="1">
    <source>
        <dbReference type="PROSITE-ProRule" id="PRU01360"/>
    </source>
</evidence>
<dbReference type="Proteomes" id="UP001596023">
    <property type="component" value="Unassembled WGS sequence"/>
</dbReference>
<dbReference type="InterPro" id="IPR008969">
    <property type="entry name" value="CarboxyPept-like_regulatory"/>
</dbReference>
<keyword evidence="1 2" id="KW-0472">Membrane</keyword>
<dbReference type="NCBIfam" id="TIGR04057">
    <property type="entry name" value="SusC_RagA_signa"/>
    <property type="match status" value="1"/>
</dbReference>
<dbReference type="Pfam" id="PF13715">
    <property type="entry name" value="CarbopepD_reg_2"/>
    <property type="match status" value="1"/>
</dbReference>
<dbReference type="Pfam" id="PF07715">
    <property type="entry name" value="Plug"/>
    <property type="match status" value="1"/>
</dbReference>
<dbReference type="InterPro" id="IPR023997">
    <property type="entry name" value="TonB-dep_OMP_SusC/RagA_CS"/>
</dbReference>
<dbReference type="InterPro" id="IPR039426">
    <property type="entry name" value="TonB-dep_rcpt-like"/>
</dbReference>
<dbReference type="SUPFAM" id="SSF49464">
    <property type="entry name" value="Carboxypeptidase regulatory domain-like"/>
    <property type="match status" value="1"/>
</dbReference>
<protein>
    <submittedName>
        <fullName evidence="5">SusC/RagA family TonB-linked outer membrane protein</fullName>
    </submittedName>
</protein>
<evidence type="ECO:0000259" key="4">
    <source>
        <dbReference type="Pfam" id="PF07715"/>
    </source>
</evidence>
<dbReference type="SUPFAM" id="SSF56935">
    <property type="entry name" value="Porins"/>
    <property type="match status" value="1"/>
</dbReference>
<dbReference type="EMBL" id="JBHSGN010000067">
    <property type="protein sequence ID" value="MFC4674156.1"/>
    <property type="molecule type" value="Genomic_DNA"/>
</dbReference>
<keyword evidence="1" id="KW-0813">Transport</keyword>
<reference evidence="6" key="1">
    <citation type="journal article" date="2019" name="Int. J. Syst. Evol. Microbiol.">
        <title>The Global Catalogue of Microorganisms (GCM) 10K type strain sequencing project: providing services to taxonomists for standard genome sequencing and annotation.</title>
        <authorList>
            <consortium name="The Broad Institute Genomics Platform"/>
            <consortium name="The Broad Institute Genome Sequencing Center for Infectious Disease"/>
            <person name="Wu L."/>
            <person name="Ma J."/>
        </authorList>
    </citation>
    <scope>NUCLEOTIDE SEQUENCE [LARGE SCALE GENOMIC DNA]</scope>
    <source>
        <strain evidence="6">CCUG 66188</strain>
    </source>
</reference>
<dbReference type="InterPro" id="IPR037066">
    <property type="entry name" value="Plug_dom_sf"/>
</dbReference>
<name>A0ABV9KW06_9BACT</name>
<comment type="caution">
    <text evidence="5">The sequence shown here is derived from an EMBL/GenBank/DDBJ whole genome shotgun (WGS) entry which is preliminary data.</text>
</comment>
<keyword evidence="1" id="KW-1134">Transmembrane beta strand</keyword>
<evidence type="ECO:0000256" key="2">
    <source>
        <dbReference type="RuleBase" id="RU003357"/>
    </source>
</evidence>
<dbReference type="InterPro" id="IPR000531">
    <property type="entry name" value="Beta-barrel_TonB"/>
</dbReference>
<dbReference type="Gene3D" id="2.60.40.1120">
    <property type="entry name" value="Carboxypeptidase-like, regulatory domain"/>
    <property type="match status" value="1"/>
</dbReference>
<comment type="similarity">
    <text evidence="1 2">Belongs to the TonB-dependent receptor family.</text>
</comment>
<sequence length="1064" mass="119492">MKHLSKKKCVIELSSGRIFMLLLFTFMSIACIKAQTISGTVTDDKNEPLIGVSVAVKNTTKGTMTDVDGKYNITVNDQNAVLVFSLVGYAKQEIQTGSKTVINVQLAEDSKLLDEVVVVGFGTQKKVNLTGAVSAVGAEAFENRPVTNIGQALQGVVPNLNITMGDGKPSTVPNFNIRGTTSIDYNSTDNRWELKNGEPLILVDGVEMSSTLVNQMNPNDIEGMSVIKDASASAIYGTKASRGVVLITTKSGKFNQKGKISYSYDISWDKPSALPDIMNAYEIQRFVMQNSEWTLGTVSDLDKRKMEAIEKYMADPNNPDNRYMMNGNSIVWVGDMNPYKLVVRDWTPTQKHNLSISGGTEKVAYHLSLGYLSEDGMYKIGEDKYNRYNIATRFNAKVTNWFNLETKVNYNRYSYDEPYVPSYKGNIWSVLKQDADKNINMPIKTLASDPSGEQWTDNYLAWLDYGNRTVTNRWTTALSVSPEFIVIPNTLKLKADLSYLPQGRTMRRKDPSHYYITYTWSPVSEQQEYKENRGRFEKDVTDNYQINVYADFNKTFKEKHTLSAILGFNQEYVEYSQSVLNLRNLFSPDVLNPNATEDPTLNTMETSAQKRTGRAVFGRINYNYANKYLFEVNGRYDGSSRFTQDGRYFFFPSFSAGWRISEEQFMDVSKEWLSNLKIRVSYGKLGSQPDSYYPYQPSMSSTSSNYWIGGNWSNTVNAPNLVSPYLTWEKTATTNFGLDATFLNRLNFSLDIFERKVSDILVEGSAAYPNLLGATPPRENSGVIRGRGWELTLEWKDKLANGLQYNAGLVLSDAVTKVLNYPSNAIKTLGDYMYYNGMTVGEIWGYETGGILQAEDLVLNGNQYVFYGPQHSGNLYPGDPWLKDLNGDGVINTGSNTADDPGDRRIIGNNTPRYKFGVTLGASWKGFDLSMLLQGVVKRDLWIGSTTYWGGGTNNAGSKWMYERSWKPDQTDANFPRYRSAAGAPSVQTGWLVNGAYLRMKQAVLGYTVPASLLKKLHVEKLRFTLSGYNLFEITEVPSIFDPDQISDSYPQKRTIALGAQITF</sequence>
<dbReference type="InterPro" id="IPR023996">
    <property type="entry name" value="TonB-dep_OMP_SusC/RagA"/>
</dbReference>
<keyword evidence="1" id="KW-0812">Transmembrane</keyword>
<dbReference type="InterPro" id="IPR012910">
    <property type="entry name" value="Plug_dom"/>
</dbReference>
<evidence type="ECO:0000259" key="3">
    <source>
        <dbReference type="Pfam" id="PF00593"/>
    </source>
</evidence>
<keyword evidence="2" id="KW-0798">TonB box</keyword>
<dbReference type="PROSITE" id="PS51257">
    <property type="entry name" value="PROKAR_LIPOPROTEIN"/>
    <property type="match status" value="1"/>
</dbReference>
<proteinExistence type="inferred from homology"/>
<keyword evidence="1" id="KW-0998">Cell outer membrane</keyword>
<gene>
    <name evidence="5" type="ORF">ACFO6W_10645</name>
</gene>